<evidence type="ECO:0000313" key="3">
    <source>
        <dbReference type="Proteomes" id="UP001141552"/>
    </source>
</evidence>
<reference evidence="2" key="2">
    <citation type="journal article" date="2023" name="Plants (Basel)">
        <title>Annotation of the Turnera subulata (Passifloraceae) Draft Genome Reveals the S-Locus Evolved after the Divergence of Turneroideae from Passifloroideae in a Stepwise Manner.</title>
        <authorList>
            <person name="Henning P.M."/>
            <person name="Roalson E.H."/>
            <person name="Mir W."/>
            <person name="McCubbin A.G."/>
            <person name="Shore J.S."/>
        </authorList>
    </citation>
    <scope>NUCLEOTIDE SEQUENCE</scope>
    <source>
        <strain evidence="2">F60SS</strain>
    </source>
</reference>
<keyword evidence="3" id="KW-1185">Reference proteome</keyword>
<reference evidence="2" key="1">
    <citation type="submission" date="2022-02" db="EMBL/GenBank/DDBJ databases">
        <authorList>
            <person name="Henning P.M."/>
            <person name="McCubbin A.G."/>
            <person name="Shore J.S."/>
        </authorList>
    </citation>
    <scope>NUCLEOTIDE SEQUENCE</scope>
    <source>
        <strain evidence="2">F60SS</strain>
        <tissue evidence="2">Leaves</tissue>
    </source>
</reference>
<evidence type="ECO:0000256" key="1">
    <source>
        <dbReference type="SAM" id="MobiDB-lite"/>
    </source>
</evidence>
<gene>
    <name evidence="2" type="ORF">Tsubulata_045573</name>
</gene>
<organism evidence="2 3">
    <name type="scientific">Turnera subulata</name>
    <dbReference type="NCBI Taxonomy" id="218843"/>
    <lineage>
        <taxon>Eukaryota</taxon>
        <taxon>Viridiplantae</taxon>
        <taxon>Streptophyta</taxon>
        <taxon>Embryophyta</taxon>
        <taxon>Tracheophyta</taxon>
        <taxon>Spermatophyta</taxon>
        <taxon>Magnoliopsida</taxon>
        <taxon>eudicotyledons</taxon>
        <taxon>Gunneridae</taxon>
        <taxon>Pentapetalae</taxon>
        <taxon>rosids</taxon>
        <taxon>fabids</taxon>
        <taxon>Malpighiales</taxon>
        <taxon>Passifloraceae</taxon>
        <taxon>Turnera</taxon>
    </lineage>
</organism>
<name>A0A9Q0GCG6_9ROSI</name>
<accession>A0A9Q0GCG6</accession>
<dbReference type="AlphaFoldDB" id="A0A9Q0GCG6"/>
<protein>
    <submittedName>
        <fullName evidence="2">Uncharacterized protein</fullName>
    </submittedName>
</protein>
<feature type="region of interest" description="Disordered" evidence="1">
    <location>
        <begin position="1"/>
        <end position="61"/>
    </location>
</feature>
<evidence type="ECO:0000313" key="2">
    <source>
        <dbReference type="EMBL" id="KAJ4845901.1"/>
    </source>
</evidence>
<sequence length="134" mass="12500">MGPGGPGGGPGGGGPGFGGPGGPGGGPGFGGPGGGPGFGGPGGPGWGPGGGPFGPGGPWGPGGFFGGFANDGFWDLGLAIEACHACAVAGCCKIALVDLEAHTVLLALADPHHSDLTMVEREQLIKLEAVGFVS</sequence>
<comment type="caution">
    <text evidence="2">The sequence shown here is derived from an EMBL/GenBank/DDBJ whole genome shotgun (WGS) entry which is preliminary data.</text>
</comment>
<dbReference type="EMBL" id="JAKUCV010001545">
    <property type="protein sequence ID" value="KAJ4845901.1"/>
    <property type="molecule type" value="Genomic_DNA"/>
</dbReference>
<proteinExistence type="predicted"/>
<dbReference type="Proteomes" id="UP001141552">
    <property type="component" value="Unassembled WGS sequence"/>
</dbReference>